<sequence length="151" mass="16773">MGGIVQLCLCKVESHQFVGWPILGGEISWGVHHLWKTSIWGMISGSATAVSALPCISWLGGTGHVRFLFVLVAVRCSLDDKNRCFFKGGVMNVPFLCTTMENKLVIDGRASLTRSGIGLWTTARFSFSPRRNHNTQSLLGIFEWCWTHCKV</sequence>
<reference evidence="2" key="3">
    <citation type="submission" date="2015-04" db="UniProtKB">
        <authorList>
            <consortium name="EnsemblPlants"/>
        </authorList>
    </citation>
    <scope>IDENTIFICATION</scope>
    <source>
        <strain evidence="2">cv. Jemalong A17</strain>
    </source>
</reference>
<dbReference type="AlphaFoldDB" id="G7JBV0"/>
<evidence type="ECO:0000313" key="1">
    <source>
        <dbReference type="EMBL" id="AES71190.1"/>
    </source>
</evidence>
<name>G7JBV0_MEDTR</name>
<dbReference type="HOGENOM" id="CLU_1734190_0_0_1"/>
<protein>
    <submittedName>
        <fullName evidence="1 2">Uncharacterized protein</fullName>
    </submittedName>
</protein>
<keyword evidence="3" id="KW-1185">Reference proteome</keyword>
<dbReference type="EnsemblPlants" id="AES71190">
    <property type="protein sequence ID" value="AES71190"/>
    <property type="gene ID" value="MTR_3g071120"/>
</dbReference>
<evidence type="ECO:0000313" key="2">
    <source>
        <dbReference type="EnsemblPlants" id="AES71190"/>
    </source>
</evidence>
<dbReference type="PaxDb" id="3880-AES71190"/>
<evidence type="ECO:0000313" key="3">
    <source>
        <dbReference type="Proteomes" id="UP000002051"/>
    </source>
</evidence>
<reference evidence="1 3" key="1">
    <citation type="journal article" date="2011" name="Nature">
        <title>The Medicago genome provides insight into the evolution of rhizobial symbioses.</title>
        <authorList>
            <person name="Young N.D."/>
            <person name="Debelle F."/>
            <person name="Oldroyd G.E."/>
            <person name="Geurts R."/>
            <person name="Cannon S.B."/>
            <person name="Udvardi M.K."/>
            <person name="Benedito V.A."/>
            <person name="Mayer K.F."/>
            <person name="Gouzy J."/>
            <person name="Schoof H."/>
            <person name="Van de Peer Y."/>
            <person name="Proost S."/>
            <person name="Cook D.R."/>
            <person name="Meyers B.C."/>
            <person name="Spannagl M."/>
            <person name="Cheung F."/>
            <person name="De Mita S."/>
            <person name="Krishnakumar V."/>
            <person name="Gundlach H."/>
            <person name="Zhou S."/>
            <person name="Mudge J."/>
            <person name="Bharti A.K."/>
            <person name="Murray J.D."/>
            <person name="Naoumkina M.A."/>
            <person name="Rosen B."/>
            <person name="Silverstein K.A."/>
            <person name="Tang H."/>
            <person name="Rombauts S."/>
            <person name="Zhao P.X."/>
            <person name="Zhou P."/>
            <person name="Barbe V."/>
            <person name="Bardou P."/>
            <person name="Bechner M."/>
            <person name="Bellec A."/>
            <person name="Berger A."/>
            <person name="Berges H."/>
            <person name="Bidwell S."/>
            <person name="Bisseling T."/>
            <person name="Choisne N."/>
            <person name="Couloux A."/>
            <person name="Denny R."/>
            <person name="Deshpande S."/>
            <person name="Dai X."/>
            <person name="Doyle J.J."/>
            <person name="Dudez A.M."/>
            <person name="Farmer A.D."/>
            <person name="Fouteau S."/>
            <person name="Franken C."/>
            <person name="Gibelin C."/>
            <person name="Gish J."/>
            <person name="Goldstein S."/>
            <person name="Gonzalez A.J."/>
            <person name="Green P.J."/>
            <person name="Hallab A."/>
            <person name="Hartog M."/>
            <person name="Hua A."/>
            <person name="Humphray S.J."/>
            <person name="Jeong D.H."/>
            <person name="Jing Y."/>
            <person name="Jocker A."/>
            <person name="Kenton S.M."/>
            <person name="Kim D.J."/>
            <person name="Klee K."/>
            <person name="Lai H."/>
            <person name="Lang C."/>
            <person name="Lin S."/>
            <person name="Macmil S.L."/>
            <person name="Magdelenat G."/>
            <person name="Matthews L."/>
            <person name="McCorrison J."/>
            <person name="Monaghan E.L."/>
            <person name="Mun J.H."/>
            <person name="Najar F.Z."/>
            <person name="Nicholson C."/>
            <person name="Noirot C."/>
            <person name="O'Bleness M."/>
            <person name="Paule C.R."/>
            <person name="Poulain J."/>
            <person name="Prion F."/>
            <person name="Qin B."/>
            <person name="Qu C."/>
            <person name="Retzel E.F."/>
            <person name="Riddle C."/>
            <person name="Sallet E."/>
            <person name="Samain S."/>
            <person name="Samson N."/>
            <person name="Sanders I."/>
            <person name="Saurat O."/>
            <person name="Scarpelli C."/>
            <person name="Schiex T."/>
            <person name="Segurens B."/>
            <person name="Severin A.J."/>
            <person name="Sherrier D.J."/>
            <person name="Shi R."/>
            <person name="Sims S."/>
            <person name="Singer S.R."/>
            <person name="Sinharoy S."/>
            <person name="Sterck L."/>
            <person name="Viollet A."/>
            <person name="Wang B.B."/>
            <person name="Wang K."/>
            <person name="Wang M."/>
            <person name="Wang X."/>
            <person name="Warfsmann J."/>
            <person name="Weissenbach J."/>
            <person name="White D.D."/>
            <person name="White J.D."/>
            <person name="Wiley G.B."/>
            <person name="Wincker P."/>
            <person name="Xing Y."/>
            <person name="Yang L."/>
            <person name="Yao Z."/>
            <person name="Ying F."/>
            <person name="Zhai J."/>
            <person name="Zhou L."/>
            <person name="Zuber A."/>
            <person name="Denarie J."/>
            <person name="Dixon R.A."/>
            <person name="May G.D."/>
            <person name="Schwartz D.C."/>
            <person name="Rogers J."/>
            <person name="Quetier F."/>
            <person name="Town C.D."/>
            <person name="Roe B.A."/>
        </authorList>
    </citation>
    <scope>NUCLEOTIDE SEQUENCE [LARGE SCALE GENOMIC DNA]</scope>
    <source>
        <strain evidence="1">A17</strain>
        <strain evidence="2 3">cv. Jemalong A17</strain>
    </source>
</reference>
<gene>
    <name evidence="1" type="ordered locus">MTR_3g071120</name>
</gene>
<organism evidence="1 3">
    <name type="scientific">Medicago truncatula</name>
    <name type="common">Barrel medic</name>
    <name type="synonym">Medicago tribuloides</name>
    <dbReference type="NCBI Taxonomy" id="3880"/>
    <lineage>
        <taxon>Eukaryota</taxon>
        <taxon>Viridiplantae</taxon>
        <taxon>Streptophyta</taxon>
        <taxon>Embryophyta</taxon>
        <taxon>Tracheophyta</taxon>
        <taxon>Spermatophyta</taxon>
        <taxon>Magnoliopsida</taxon>
        <taxon>eudicotyledons</taxon>
        <taxon>Gunneridae</taxon>
        <taxon>Pentapetalae</taxon>
        <taxon>rosids</taxon>
        <taxon>fabids</taxon>
        <taxon>Fabales</taxon>
        <taxon>Fabaceae</taxon>
        <taxon>Papilionoideae</taxon>
        <taxon>50 kb inversion clade</taxon>
        <taxon>NPAAA clade</taxon>
        <taxon>Hologalegina</taxon>
        <taxon>IRL clade</taxon>
        <taxon>Trifolieae</taxon>
        <taxon>Medicago</taxon>
    </lineage>
</organism>
<dbReference type="Proteomes" id="UP000002051">
    <property type="component" value="Chromosome 3"/>
</dbReference>
<dbReference type="EMBL" id="CM001219">
    <property type="protein sequence ID" value="AES71190.1"/>
    <property type="molecule type" value="Genomic_DNA"/>
</dbReference>
<accession>G7JBV0</accession>
<proteinExistence type="predicted"/>
<reference evidence="1 3" key="2">
    <citation type="journal article" date="2014" name="BMC Genomics">
        <title>An improved genome release (version Mt4.0) for the model legume Medicago truncatula.</title>
        <authorList>
            <person name="Tang H."/>
            <person name="Krishnakumar V."/>
            <person name="Bidwell S."/>
            <person name="Rosen B."/>
            <person name="Chan A."/>
            <person name="Zhou S."/>
            <person name="Gentzbittel L."/>
            <person name="Childs K.L."/>
            <person name="Yandell M."/>
            <person name="Gundlach H."/>
            <person name="Mayer K.F."/>
            <person name="Schwartz D.C."/>
            <person name="Town C.D."/>
        </authorList>
    </citation>
    <scope>GENOME REANNOTATION</scope>
    <source>
        <strain evidence="2 3">cv. Jemalong A17</strain>
    </source>
</reference>